<organism evidence="2 3">
    <name type="scientific">Candidatus Nitrosocosmicus franklandianus</name>
    <dbReference type="NCBI Taxonomy" id="1798806"/>
    <lineage>
        <taxon>Archaea</taxon>
        <taxon>Nitrososphaerota</taxon>
        <taxon>Nitrososphaeria</taxon>
        <taxon>Nitrososphaerales</taxon>
        <taxon>Nitrososphaeraceae</taxon>
        <taxon>Candidatus Nitrosocosmicus</taxon>
    </lineage>
</organism>
<keyword evidence="1" id="KW-1133">Transmembrane helix</keyword>
<dbReference type="EMBL" id="LR216287">
    <property type="protein sequence ID" value="VFJ13705.1"/>
    <property type="molecule type" value="Genomic_DNA"/>
</dbReference>
<name>A0A484ICD2_9ARCH</name>
<dbReference type="OrthoDB" id="12163at2157"/>
<evidence type="ECO:0000256" key="1">
    <source>
        <dbReference type="SAM" id="Phobius"/>
    </source>
</evidence>
<dbReference type="Proteomes" id="UP000294299">
    <property type="component" value="Chromosome NFRAN"/>
</dbReference>
<keyword evidence="3" id="KW-1185">Reference proteome</keyword>
<sequence length="97" mass="10924">MQIEDKIYYLRIVFAAIAGSILGIIVKPNSDQSNTIGLTILIGIIFYAISQIIAIRIAKNVPKDKKKKVITIAIFGFMFMLLVFMILIYTIMNQSII</sequence>
<proteinExistence type="predicted"/>
<accession>A0A484ICD2</accession>
<evidence type="ECO:0000313" key="3">
    <source>
        <dbReference type="Proteomes" id="UP000294299"/>
    </source>
</evidence>
<dbReference type="KEGG" id="nfn:NFRAN_1383"/>
<feature type="transmembrane region" description="Helical" evidence="1">
    <location>
        <begin position="69"/>
        <end position="92"/>
    </location>
</feature>
<dbReference type="GeneID" id="39420742"/>
<dbReference type="AlphaFoldDB" id="A0A484ICD2"/>
<keyword evidence="1" id="KW-0472">Membrane</keyword>
<gene>
    <name evidence="2" type="ORF">NFRAN_1383</name>
</gene>
<keyword evidence="1" id="KW-0812">Transmembrane</keyword>
<dbReference type="RefSeq" id="WP_134483684.1">
    <property type="nucleotide sequence ID" value="NZ_LR216287.1"/>
</dbReference>
<reference evidence="2 3" key="1">
    <citation type="submission" date="2019-02" db="EMBL/GenBank/DDBJ databases">
        <authorList>
            <person name="Lehtovirta-Morley E L."/>
        </authorList>
    </citation>
    <scope>NUCLEOTIDE SEQUENCE [LARGE SCALE GENOMIC DNA]</scope>
    <source>
        <strain evidence="2">NFRAN1</strain>
    </source>
</reference>
<protein>
    <submittedName>
        <fullName evidence="2">Uncharacterized protein</fullName>
    </submittedName>
</protein>
<evidence type="ECO:0000313" key="2">
    <source>
        <dbReference type="EMBL" id="VFJ13705.1"/>
    </source>
</evidence>
<feature type="transmembrane region" description="Helical" evidence="1">
    <location>
        <begin position="7"/>
        <end position="26"/>
    </location>
</feature>
<feature type="transmembrane region" description="Helical" evidence="1">
    <location>
        <begin position="38"/>
        <end position="57"/>
    </location>
</feature>